<comment type="function">
    <text evidence="2">Hydrolyzes RNA 2',3'-cyclic phosphodiester to an RNA 2'-phosphomonoester.</text>
</comment>
<comment type="caution">
    <text evidence="3">The sequence shown here is derived from an EMBL/GenBank/DDBJ whole genome shotgun (WGS) entry which is preliminary data.</text>
</comment>
<keyword evidence="1 2" id="KW-0378">Hydrolase</keyword>
<dbReference type="Pfam" id="PF13563">
    <property type="entry name" value="2_5_RNA_ligase2"/>
    <property type="match status" value="1"/>
</dbReference>
<dbReference type="EC" id="3.1.4.58" evidence="2"/>
<dbReference type="PANTHER" id="PTHR35561:SF1">
    <property type="entry name" value="RNA 2',3'-CYCLIC PHOSPHODIESTERASE"/>
    <property type="match status" value="1"/>
</dbReference>
<feature type="short sequence motif" description="HXTX 1" evidence="2">
    <location>
        <begin position="41"/>
        <end position="44"/>
    </location>
</feature>
<evidence type="ECO:0000256" key="1">
    <source>
        <dbReference type="ARBA" id="ARBA00022801"/>
    </source>
</evidence>
<protein>
    <recommendedName>
        <fullName evidence="2">RNA 2',3'-cyclic phosphodiesterase</fullName>
        <shortName evidence="2">RNA 2',3'-CPDase</shortName>
        <ecNumber evidence="2">3.1.4.58</ecNumber>
    </recommendedName>
</protein>
<reference evidence="3 4" key="1">
    <citation type="submission" date="2015-01" db="EMBL/GenBank/DDBJ databases">
        <title>Genome Assembly of Bacillus badius MTCC 1458.</title>
        <authorList>
            <person name="Verma A."/>
            <person name="Khatri I."/>
            <person name="Mual P."/>
            <person name="Subramanian S."/>
            <person name="Krishnamurthi S."/>
        </authorList>
    </citation>
    <scope>NUCLEOTIDE SEQUENCE [LARGE SCALE GENOMIC DNA]</scope>
    <source>
        <strain evidence="3 4">MTCC 1458</strain>
    </source>
</reference>
<name>A0ABR5ASU7_BACBA</name>
<dbReference type="NCBIfam" id="TIGR02258">
    <property type="entry name" value="2_5_ligase"/>
    <property type="match status" value="1"/>
</dbReference>
<dbReference type="RefSeq" id="WP_041114022.1">
    <property type="nucleotide sequence ID" value="NZ_JARTHD010000009.1"/>
</dbReference>
<dbReference type="SUPFAM" id="SSF55144">
    <property type="entry name" value="LigT-like"/>
    <property type="match status" value="1"/>
</dbReference>
<keyword evidence="3" id="KW-0436">Ligase</keyword>
<evidence type="ECO:0000256" key="2">
    <source>
        <dbReference type="HAMAP-Rule" id="MF_01940"/>
    </source>
</evidence>
<dbReference type="GO" id="GO:0016874">
    <property type="term" value="F:ligase activity"/>
    <property type="evidence" value="ECO:0007669"/>
    <property type="project" value="UniProtKB-KW"/>
</dbReference>
<feature type="active site" description="Proton donor" evidence="2">
    <location>
        <position position="41"/>
    </location>
</feature>
<dbReference type="HAMAP" id="MF_01940">
    <property type="entry name" value="RNA_CPDase"/>
    <property type="match status" value="1"/>
</dbReference>
<evidence type="ECO:0000313" key="3">
    <source>
        <dbReference type="EMBL" id="KIL77831.1"/>
    </source>
</evidence>
<feature type="short sequence motif" description="HXTX 2" evidence="2">
    <location>
        <begin position="127"/>
        <end position="130"/>
    </location>
</feature>
<comment type="similarity">
    <text evidence="2">Belongs to the 2H phosphoesterase superfamily. ThpR family.</text>
</comment>
<sequence length="184" mass="21039">MSQNHYFFALPLPNELKQSLHQCIQKQQLPFARFVHEQDLHLTLAFLGSADEEQLQAARSLVASSVQELEAFPLVINSLGVFGKKTEPRIFWAGVKEEQRLDTLQSAVSSACREAGFSIDDRPFRPHITLARKWKGESLFQLPQLEVNQKFLAETVVLYETYLDKSPKYKVKQIIQLHTGKGKE</sequence>
<dbReference type="Proteomes" id="UP000031982">
    <property type="component" value="Unassembled WGS sequence"/>
</dbReference>
<dbReference type="InterPro" id="IPR009097">
    <property type="entry name" value="Cyclic_Pdiesterase"/>
</dbReference>
<comment type="catalytic activity">
    <reaction evidence="2">
        <text>a 3'-end 2',3'-cyclophospho-ribonucleotide-RNA + H2O = a 3'-end 2'-phospho-ribonucleotide-RNA + H(+)</text>
        <dbReference type="Rhea" id="RHEA:11828"/>
        <dbReference type="Rhea" id="RHEA-COMP:10464"/>
        <dbReference type="Rhea" id="RHEA-COMP:17353"/>
        <dbReference type="ChEBI" id="CHEBI:15377"/>
        <dbReference type="ChEBI" id="CHEBI:15378"/>
        <dbReference type="ChEBI" id="CHEBI:83064"/>
        <dbReference type="ChEBI" id="CHEBI:173113"/>
        <dbReference type="EC" id="3.1.4.58"/>
    </reaction>
</comment>
<feature type="active site" description="Proton acceptor" evidence="2">
    <location>
        <position position="127"/>
    </location>
</feature>
<gene>
    <name evidence="3" type="ORF">SD77_1160</name>
</gene>
<dbReference type="InterPro" id="IPR004175">
    <property type="entry name" value="RNA_CPDase"/>
</dbReference>
<accession>A0ABR5ASU7</accession>
<evidence type="ECO:0000313" key="4">
    <source>
        <dbReference type="Proteomes" id="UP000031982"/>
    </source>
</evidence>
<keyword evidence="4" id="KW-1185">Reference proteome</keyword>
<proteinExistence type="inferred from homology"/>
<organism evidence="3 4">
    <name type="scientific">Bacillus badius</name>
    <dbReference type="NCBI Taxonomy" id="1455"/>
    <lineage>
        <taxon>Bacteria</taxon>
        <taxon>Bacillati</taxon>
        <taxon>Bacillota</taxon>
        <taxon>Bacilli</taxon>
        <taxon>Bacillales</taxon>
        <taxon>Bacillaceae</taxon>
        <taxon>Pseudobacillus</taxon>
    </lineage>
</organism>
<dbReference type="Gene3D" id="3.90.1140.10">
    <property type="entry name" value="Cyclic phosphodiesterase"/>
    <property type="match status" value="1"/>
</dbReference>
<dbReference type="EMBL" id="JXLP01000012">
    <property type="protein sequence ID" value="KIL77831.1"/>
    <property type="molecule type" value="Genomic_DNA"/>
</dbReference>
<dbReference type="PANTHER" id="PTHR35561">
    <property type="entry name" value="RNA 2',3'-CYCLIC PHOSPHODIESTERASE"/>
    <property type="match status" value="1"/>
</dbReference>